<evidence type="ECO:0000313" key="1">
    <source>
        <dbReference type="EMBL" id="KAF2861960.1"/>
    </source>
</evidence>
<gene>
    <name evidence="1" type="ORF">K470DRAFT_293927</name>
</gene>
<organism evidence="1 2">
    <name type="scientific">Piedraia hortae CBS 480.64</name>
    <dbReference type="NCBI Taxonomy" id="1314780"/>
    <lineage>
        <taxon>Eukaryota</taxon>
        <taxon>Fungi</taxon>
        <taxon>Dikarya</taxon>
        <taxon>Ascomycota</taxon>
        <taxon>Pezizomycotina</taxon>
        <taxon>Dothideomycetes</taxon>
        <taxon>Dothideomycetidae</taxon>
        <taxon>Capnodiales</taxon>
        <taxon>Piedraiaceae</taxon>
        <taxon>Piedraia</taxon>
    </lineage>
</organism>
<evidence type="ECO:0000313" key="2">
    <source>
        <dbReference type="Proteomes" id="UP000799421"/>
    </source>
</evidence>
<reference evidence="1" key="1">
    <citation type="journal article" date="2020" name="Stud. Mycol.">
        <title>101 Dothideomycetes genomes: a test case for predicting lifestyles and emergence of pathogens.</title>
        <authorList>
            <person name="Haridas S."/>
            <person name="Albert R."/>
            <person name="Binder M."/>
            <person name="Bloem J."/>
            <person name="Labutti K."/>
            <person name="Salamov A."/>
            <person name="Andreopoulos B."/>
            <person name="Baker S."/>
            <person name="Barry K."/>
            <person name="Bills G."/>
            <person name="Bluhm B."/>
            <person name="Cannon C."/>
            <person name="Castanera R."/>
            <person name="Culley D."/>
            <person name="Daum C."/>
            <person name="Ezra D."/>
            <person name="Gonzalez J."/>
            <person name="Henrissat B."/>
            <person name="Kuo A."/>
            <person name="Liang C."/>
            <person name="Lipzen A."/>
            <person name="Lutzoni F."/>
            <person name="Magnuson J."/>
            <person name="Mondo S."/>
            <person name="Nolan M."/>
            <person name="Ohm R."/>
            <person name="Pangilinan J."/>
            <person name="Park H.-J."/>
            <person name="Ramirez L."/>
            <person name="Alfaro M."/>
            <person name="Sun H."/>
            <person name="Tritt A."/>
            <person name="Yoshinaga Y."/>
            <person name="Zwiers L.-H."/>
            <person name="Turgeon B."/>
            <person name="Goodwin S."/>
            <person name="Spatafora J."/>
            <person name="Crous P."/>
            <person name="Grigoriev I."/>
        </authorList>
    </citation>
    <scope>NUCLEOTIDE SEQUENCE</scope>
    <source>
        <strain evidence="1">CBS 480.64</strain>
    </source>
</reference>
<dbReference type="EMBL" id="MU005969">
    <property type="protein sequence ID" value="KAF2861960.1"/>
    <property type="molecule type" value="Genomic_DNA"/>
</dbReference>
<sequence length="131" mass="14435">MNKLKFQLSKVNIAEPLWEIVRVVDGKPSETGSATDSTPAQLTLRRFQATCPTVYSSRVPVRNSPIFPRHTSKSKLPCTLLRDDMQQNSWVSATDKDADVIARAVTPGAPLRRSYASSYTCTHAITSSPLT</sequence>
<accession>A0A6A7C370</accession>
<keyword evidence="2" id="KW-1185">Reference proteome</keyword>
<dbReference type="AlphaFoldDB" id="A0A6A7C370"/>
<dbReference type="Proteomes" id="UP000799421">
    <property type="component" value="Unassembled WGS sequence"/>
</dbReference>
<name>A0A6A7C370_9PEZI</name>
<protein>
    <submittedName>
        <fullName evidence="1">Uncharacterized protein</fullName>
    </submittedName>
</protein>
<proteinExistence type="predicted"/>